<dbReference type="PANTHER" id="PTHR30441">
    <property type="entry name" value="DUF748 DOMAIN-CONTAINING PROTEIN"/>
    <property type="match status" value="1"/>
</dbReference>
<evidence type="ECO:0000313" key="3">
    <source>
        <dbReference type="EMBL" id="CAA0098868.1"/>
    </source>
</evidence>
<dbReference type="GO" id="GO:0090313">
    <property type="term" value="P:regulation of protein targeting to membrane"/>
    <property type="evidence" value="ECO:0007669"/>
    <property type="project" value="TreeGrafter"/>
</dbReference>
<feature type="compositionally biased region" description="Polar residues" evidence="1">
    <location>
        <begin position="877"/>
        <end position="890"/>
    </location>
</feature>
<dbReference type="EMBL" id="CACSIK010000001">
    <property type="protein sequence ID" value="CAA0091504.1"/>
    <property type="molecule type" value="Genomic_DNA"/>
</dbReference>
<dbReference type="Proteomes" id="UP000435877">
    <property type="component" value="Unassembled WGS sequence"/>
</dbReference>
<name>A0A5S9P5T2_9GAMM</name>
<reference evidence="4 5" key="1">
    <citation type="submission" date="2019-11" db="EMBL/GenBank/DDBJ databases">
        <authorList>
            <person name="Holert J."/>
        </authorList>
    </citation>
    <scope>NUCLEOTIDE SEQUENCE [LARGE SCALE GENOMIC DNA]</scope>
    <source>
        <strain evidence="3">BC3_2A</strain>
        <strain evidence="2">SB11_1A</strain>
    </source>
</reference>
<organism evidence="3 5">
    <name type="scientific">Zhongshania aliphaticivorans</name>
    <dbReference type="NCBI Taxonomy" id="1470434"/>
    <lineage>
        <taxon>Bacteria</taxon>
        <taxon>Pseudomonadati</taxon>
        <taxon>Pseudomonadota</taxon>
        <taxon>Gammaproteobacteria</taxon>
        <taxon>Cellvibrionales</taxon>
        <taxon>Spongiibacteraceae</taxon>
        <taxon>Zhongshania</taxon>
    </lineage>
</organism>
<protein>
    <recommendedName>
        <fullName evidence="6">AsmA domain-containing protein</fullName>
    </recommendedName>
</protein>
<gene>
    <name evidence="2" type="ORF">IHBHHGIJ_02162</name>
    <name evidence="3" type="ORF">KFEGEMFD_01764</name>
</gene>
<accession>A0A5S9P5T2</accession>
<dbReference type="InterPro" id="IPR052894">
    <property type="entry name" value="AsmA-related"/>
</dbReference>
<dbReference type="PANTHER" id="PTHR30441:SF4">
    <property type="entry name" value="PROTEIN ASMA"/>
    <property type="match status" value="1"/>
</dbReference>
<feature type="compositionally biased region" description="Polar residues" evidence="1">
    <location>
        <begin position="325"/>
        <end position="339"/>
    </location>
</feature>
<sequence>MIKKLLLGLGLFILVLLCVVSIALIQPHLLRGLIGSSAHRFAGLNVDIADIQSHINPLRFEISGLSIKNPEWPRPELLSLADITISLTQSPFSHTAFWELNANQLTVNVEQNESSELNWISSQFKGSQETPSANEPNEGPLLPGDFNFNQISIKDVTLNWRSKDDDQRQISLPELSAKRIEKGNGDFYISLDYLEQHVELNSAITLFDPQKGILGYELSLHHQDLDISSNGKLYLNPKLEGSTLSLSLDLRSANAIAKLAGTDIPPLPKTKFSSDIKISPNYELNNIVLKLNDNTINGDISINAENSAVTANLRSTALDIDSLLPPQQSTEDTTSSQNKIAAPSQNSSNQNSKDETEAEINWAWLEETNVNLELDIEKLTILGWQVSNLKSDITLHKSIQAAINASQIQEIAKKRDINEFSANVHLEPLSKTTTGADTKVSLTMTQAGITSEVSGKLNVNGIVGNELDVVADAPSSQAVWQLAQLPWQEAGSLSLQANLKTTQDSYTVKGNSQLGEQSTELDIQYTPAKTDAALPTLKGDIFLRKIDLAFLSPETDAKVDNTSPSQSSKKKLISKEPFALSPLKSINTALTLRLEDIDTGYNLIQKARLAPTLQDGLFNLKDTVINFDGGEAKVALKLDASKEIPELDIRFSIDADDYGKLGLDKAAGINKGSGRIRLDADSKGLSPHQLAANMTAKLDLKITDLVAQGNALNLIGSDVLTETIDKLNPFSEKKTSTTIECVAVHFKGSKGKFISDDAIALETKQTKIIGTGNIDIGNEEFLLGVSPIARTGVGINIGAAAGLVRLGGTFNKPKIVADPSGMFTSGLSTGAAFYTGGLSLLAQGLLKRAIYSGSACDGDIDEIPTVEELPDDILNPTPETAPTEQGTPTLKNEEAPEPTT</sequence>
<dbReference type="RefSeq" id="WP_159268744.1">
    <property type="nucleotide sequence ID" value="NZ_CACSIK010000001.1"/>
</dbReference>
<feature type="region of interest" description="Disordered" evidence="1">
    <location>
        <begin position="865"/>
        <end position="900"/>
    </location>
</feature>
<proteinExistence type="predicted"/>
<dbReference type="EMBL" id="CACSIM010000002">
    <property type="protein sequence ID" value="CAA0098868.1"/>
    <property type="molecule type" value="Genomic_DNA"/>
</dbReference>
<feature type="region of interest" description="Disordered" evidence="1">
    <location>
        <begin position="324"/>
        <end position="355"/>
    </location>
</feature>
<dbReference type="Proteomes" id="UP000439591">
    <property type="component" value="Unassembled WGS sequence"/>
</dbReference>
<evidence type="ECO:0000256" key="1">
    <source>
        <dbReference type="SAM" id="MobiDB-lite"/>
    </source>
</evidence>
<dbReference type="GO" id="GO:0005886">
    <property type="term" value="C:plasma membrane"/>
    <property type="evidence" value="ECO:0007669"/>
    <property type="project" value="TreeGrafter"/>
</dbReference>
<keyword evidence="4" id="KW-1185">Reference proteome</keyword>
<evidence type="ECO:0008006" key="6">
    <source>
        <dbReference type="Google" id="ProtNLM"/>
    </source>
</evidence>
<dbReference type="OrthoDB" id="9766390at2"/>
<dbReference type="AlphaFoldDB" id="A0A5S9P5T2"/>
<evidence type="ECO:0000313" key="2">
    <source>
        <dbReference type="EMBL" id="CAA0091504.1"/>
    </source>
</evidence>
<evidence type="ECO:0000313" key="5">
    <source>
        <dbReference type="Proteomes" id="UP000439591"/>
    </source>
</evidence>
<evidence type="ECO:0000313" key="4">
    <source>
        <dbReference type="Proteomes" id="UP000435877"/>
    </source>
</evidence>